<dbReference type="InterPro" id="IPR001387">
    <property type="entry name" value="Cro/C1-type_HTH"/>
</dbReference>
<evidence type="ECO:0000256" key="2">
    <source>
        <dbReference type="SAM" id="Phobius"/>
    </source>
</evidence>
<evidence type="ECO:0000313" key="5">
    <source>
        <dbReference type="Proteomes" id="UP000789845"/>
    </source>
</evidence>
<keyword evidence="2" id="KW-0812">Transmembrane</keyword>
<name>A0A9C7G7X4_9BACI</name>
<gene>
    <name evidence="4" type="ORF">NEOCIP111885_01069</name>
</gene>
<dbReference type="Gene3D" id="1.10.260.40">
    <property type="entry name" value="lambda repressor-like DNA-binding domains"/>
    <property type="match status" value="1"/>
</dbReference>
<dbReference type="InterPro" id="IPR025194">
    <property type="entry name" value="RodZ-like_C"/>
</dbReference>
<keyword evidence="2" id="KW-1133">Transmembrane helix</keyword>
<keyword evidence="5" id="KW-1185">Reference proteome</keyword>
<protein>
    <recommendedName>
        <fullName evidence="3">HTH cro/C1-type domain-containing protein</fullName>
    </recommendedName>
</protein>
<evidence type="ECO:0000313" key="4">
    <source>
        <dbReference type="EMBL" id="CAG9607378.1"/>
    </source>
</evidence>
<dbReference type="Proteomes" id="UP000789845">
    <property type="component" value="Unassembled WGS sequence"/>
</dbReference>
<dbReference type="AlphaFoldDB" id="A0A9C7G7X4"/>
<comment type="caution">
    <text evidence="4">The sequence shown here is derived from an EMBL/GenBank/DDBJ whole genome shotgun (WGS) entry which is preliminary data.</text>
</comment>
<feature type="region of interest" description="Disordered" evidence="1">
    <location>
        <begin position="134"/>
        <end position="199"/>
    </location>
</feature>
<reference evidence="4" key="1">
    <citation type="submission" date="2021-10" db="EMBL/GenBank/DDBJ databases">
        <authorList>
            <person name="Criscuolo A."/>
        </authorList>
    </citation>
    <scope>NUCLEOTIDE SEQUENCE</scope>
    <source>
        <strain evidence="4">CIP111885</strain>
    </source>
</reference>
<dbReference type="InterPro" id="IPR050400">
    <property type="entry name" value="Bact_Cytoskel_RodZ"/>
</dbReference>
<dbReference type="SUPFAM" id="SSF47413">
    <property type="entry name" value="lambda repressor-like DNA-binding domains"/>
    <property type="match status" value="1"/>
</dbReference>
<evidence type="ECO:0000259" key="3">
    <source>
        <dbReference type="PROSITE" id="PS50943"/>
    </source>
</evidence>
<dbReference type="PANTHER" id="PTHR34475">
    <property type="match status" value="1"/>
</dbReference>
<dbReference type="GO" id="GO:0003677">
    <property type="term" value="F:DNA binding"/>
    <property type="evidence" value="ECO:0007669"/>
    <property type="project" value="InterPro"/>
</dbReference>
<evidence type="ECO:0000256" key="1">
    <source>
        <dbReference type="SAM" id="MobiDB-lite"/>
    </source>
</evidence>
<feature type="compositionally biased region" description="Basic and acidic residues" evidence="1">
    <location>
        <begin position="178"/>
        <end position="196"/>
    </location>
</feature>
<dbReference type="CDD" id="cd00093">
    <property type="entry name" value="HTH_XRE"/>
    <property type="match status" value="1"/>
</dbReference>
<dbReference type="InterPro" id="IPR010982">
    <property type="entry name" value="Lambda_DNA-bd_dom_sf"/>
</dbReference>
<organism evidence="4 5">
    <name type="scientific">Pseudoneobacillus rhizosphaerae</name>
    <dbReference type="NCBI Taxonomy" id="2880968"/>
    <lineage>
        <taxon>Bacteria</taxon>
        <taxon>Bacillati</taxon>
        <taxon>Bacillota</taxon>
        <taxon>Bacilli</taxon>
        <taxon>Bacillales</taxon>
        <taxon>Bacillaceae</taxon>
        <taxon>Pseudoneobacillus</taxon>
    </lineage>
</organism>
<feature type="compositionally biased region" description="Basic and acidic residues" evidence="1">
    <location>
        <begin position="146"/>
        <end position="171"/>
    </location>
</feature>
<dbReference type="EMBL" id="CAKJTG010000005">
    <property type="protein sequence ID" value="CAG9607378.1"/>
    <property type="molecule type" value="Genomic_DNA"/>
</dbReference>
<dbReference type="Pfam" id="PF13413">
    <property type="entry name" value="HTH_25"/>
    <property type="match status" value="1"/>
</dbReference>
<dbReference type="PANTHER" id="PTHR34475:SF1">
    <property type="entry name" value="CYTOSKELETON PROTEIN RODZ"/>
    <property type="match status" value="1"/>
</dbReference>
<keyword evidence="2" id="KW-0472">Membrane</keyword>
<dbReference type="Pfam" id="PF13464">
    <property type="entry name" value="RodZ_C"/>
    <property type="match status" value="1"/>
</dbReference>
<dbReference type="PROSITE" id="PS50943">
    <property type="entry name" value="HTH_CROC1"/>
    <property type="match status" value="1"/>
</dbReference>
<feature type="domain" description="HTH cro/C1-type" evidence="3">
    <location>
        <begin position="8"/>
        <end position="43"/>
    </location>
</feature>
<sequence>MTELGSRLKEAREIKGISLEELQKVTKIQKRYLIGIEEGNYSIMPGKFYIRAFIKQYAEAVDLNPEEIFDLYKEDVPSVGNTELPELSRVKTRKDISEGNGKVLDALPKVLIAVFLIGAAALVYYLVQQNAGDRTNEPLDTGAESVKYEVDNTGKKNEGKKNTPSDEKTGNDDENVEGSDKAIEEDPITEDTKDQSETVTQEVIVASSSGYKTTYELKNADRFDVKLVSTGETWVNMKNGKGFSFYQGMLKKDEVDSQTVDYSKETEAALVIGNSTNTEIYINDQKIEYAISPTEEVRQDIVIRFVPKEE</sequence>
<feature type="transmembrane region" description="Helical" evidence="2">
    <location>
        <begin position="110"/>
        <end position="127"/>
    </location>
</feature>
<accession>A0A9C7G7X4</accession>
<proteinExistence type="predicted"/>